<gene>
    <name evidence="4" type="ORF">L5014_35955</name>
</gene>
<evidence type="ECO:0000256" key="1">
    <source>
        <dbReference type="ARBA" id="ARBA00022801"/>
    </source>
</evidence>
<dbReference type="AlphaFoldDB" id="A0A9X1ZZ44"/>
<dbReference type="Pfam" id="PF04185">
    <property type="entry name" value="Phosphoesterase"/>
    <property type="match status" value="1"/>
</dbReference>
<dbReference type="EMBL" id="JAKLJA010000067">
    <property type="protein sequence ID" value="MCG5078662.1"/>
    <property type="molecule type" value="Genomic_DNA"/>
</dbReference>
<evidence type="ECO:0000256" key="2">
    <source>
        <dbReference type="SAM" id="MobiDB-lite"/>
    </source>
</evidence>
<dbReference type="Proteomes" id="UP001139308">
    <property type="component" value="Unassembled WGS sequence"/>
</dbReference>
<evidence type="ECO:0000313" key="4">
    <source>
        <dbReference type="EMBL" id="MCG5078662.1"/>
    </source>
</evidence>
<keyword evidence="1" id="KW-0378">Hydrolase</keyword>
<dbReference type="CDD" id="cd16013">
    <property type="entry name" value="AcpA"/>
    <property type="match status" value="1"/>
</dbReference>
<feature type="chain" id="PRO_5040795268" evidence="3">
    <location>
        <begin position="33"/>
        <end position="675"/>
    </location>
</feature>
<organism evidence="4 5">
    <name type="scientific">Paraburkholderia tagetis</name>
    <dbReference type="NCBI Taxonomy" id="2913261"/>
    <lineage>
        <taxon>Bacteria</taxon>
        <taxon>Pseudomonadati</taxon>
        <taxon>Pseudomonadota</taxon>
        <taxon>Betaproteobacteria</taxon>
        <taxon>Burkholderiales</taxon>
        <taxon>Burkholderiaceae</taxon>
        <taxon>Paraburkholderia</taxon>
    </lineage>
</organism>
<comment type="caution">
    <text evidence="4">The sequence shown here is derived from an EMBL/GenBank/DDBJ whole genome shotgun (WGS) entry which is preliminary data.</text>
</comment>
<keyword evidence="5" id="KW-1185">Reference proteome</keyword>
<dbReference type="Gene3D" id="3.40.720.10">
    <property type="entry name" value="Alkaline Phosphatase, subunit A"/>
    <property type="match status" value="2"/>
</dbReference>
<dbReference type="GO" id="GO:0042578">
    <property type="term" value="F:phosphoric ester hydrolase activity"/>
    <property type="evidence" value="ECO:0007669"/>
    <property type="project" value="UniProtKB-ARBA"/>
</dbReference>
<keyword evidence="3" id="KW-0732">Signal</keyword>
<sequence length="675" mass="72321">MSLASRSRLLRPAVPALLAAVSLATTTLFCSAAGSQPQRSKDPLLATVTPIKHVVIIVGENRTFDQVFGAYQPRAGESVSNLLSKGIINADGTPGPNFTLAAQYTAMATDPTKFESSPGSKQPYSVLPAPNTGGAPSAASDTNPAPFATLAAAQAAEGTALEPKDLVHLTTGATGLPNDVPDARFGSNLYNLPNGPYQISRVGPNYDQYINSPVHRFYQAWQQADCNASYATSDNPGGCKMDLFAWVETTVGAGTNGKKQVAGFNDQSTHEGATALGFYNTNSGDMTYFADLARKYTISDNYHQPVMGGTGANSIMIGTADALYYTDSSGNPATPPLNEIENPRPQAGTNNWYTQDGYSGGSYSNCSDPTQPGVEAIRQYLGTLPYHPNANCASKTYYLLNNYNPGYRGNGSVNTDPYTIPPSPVRTIADTLLQRNISWKYYGEGWNTFVANGTGVYCNICNPFLYETAIMTKPAVVAAHLQDTTNLYADIANGTLPAVSFVKPGGYLDGHPSSSKYGLYEGFVHKIVDSIQANPALWASTAIFITNDEGGGYYDSGYIQPVDFFGDGPRIPLIVVSPYSRGGHVTHDYADHASLIKFIERNWSLGSITSRSRDNLPNPVQLPSNPYVPTNAPAIGDLFGAFRFQPVKHSGPVNENEGAVGMSPFRLRWIFSRAV</sequence>
<proteinExistence type="predicted"/>
<dbReference type="InterPro" id="IPR017850">
    <property type="entry name" value="Alkaline_phosphatase_core_sf"/>
</dbReference>
<accession>A0A9X1ZZ44</accession>
<reference evidence="4" key="1">
    <citation type="submission" date="2022-01" db="EMBL/GenBank/DDBJ databases">
        <title>Genome sequence and assembly of Parabukholderia sp. RG36.</title>
        <authorList>
            <person name="Chhetri G."/>
        </authorList>
    </citation>
    <scope>NUCLEOTIDE SEQUENCE</scope>
    <source>
        <strain evidence="4">RG36</strain>
    </source>
</reference>
<name>A0A9X1ZZ44_9BURK</name>
<dbReference type="InterPro" id="IPR007312">
    <property type="entry name" value="Phosphoesterase"/>
</dbReference>
<feature type="compositionally biased region" description="Polar residues" evidence="2">
    <location>
        <begin position="114"/>
        <end position="123"/>
    </location>
</feature>
<evidence type="ECO:0000256" key="3">
    <source>
        <dbReference type="SAM" id="SignalP"/>
    </source>
</evidence>
<dbReference type="RefSeq" id="WP_238468641.1">
    <property type="nucleotide sequence ID" value="NZ_JAKLJA010000067.1"/>
</dbReference>
<dbReference type="PANTHER" id="PTHR31956">
    <property type="entry name" value="NON-SPECIFIC PHOSPHOLIPASE C4-RELATED"/>
    <property type="match status" value="1"/>
</dbReference>
<protein>
    <submittedName>
        <fullName evidence="4">Alkaline phosphatase family protein</fullName>
    </submittedName>
</protein>
<feature type="signal peptide" evidence="3">
    <location>
        <begin position="1"/>
        <end position="32"/>
    </location>
</feature>
<dbReference type="PANTHER" id="PTHR31956:SF1">
    <property type="entry name" value="NON-SPECIFIC PHOSPHOLIPASE C1"/>
    <property type="match status" value="1"/>
</dbReference>
<feature type="region of interest" description="Disordered" evidence="2">
    <location>
        <begin position="111"/>
        <end position="143"/>
    </location>
</feature>
<evidence type="ECO:0000313" key="5">
    <source>
        <dbReference type="Proteomes" id="UP001139308"/>
    </source>
</evidence>